<name>A0A370KKI5_9HYPH</name>
<gene>
    <name evidence="5" type="ORF">B5K06_19120</name>
</gene>
<dbReference type="SUPFAM" id="SSF52141">
    <property type="entry name" value="Uracil-DNA glycosylase-like"/>
    <property type="match status" value="1"/>
</dbReference>
<dbReference type="InterPro" id="IPR005122">
    <property type="entry name" value="Uracil-DNA_glycosylase-like"/>
</dbReference>
<keyword evidence="1" id="KW-0227">DNA damage</keyword>
<dbReference type="InterPro" id="IPR036895">
    <property type="entry name" value="Uracil-DNA_glycosylase-like_sf"/>
</dbReference>
<evidence type="ECO:0000313" key="6">
    <source>
        <dbReference type="Proteomes" id="UP000254939"/>
    </source>
</evidence>
<evidence type="ECO:0000259" key="4">
    <source>
        <dbReference type="Pfam" id="PF03167"/>
    </source>
</evidence>
<dbReference type="GO" id="GO:0006285">
    <property type="term" value="P:base-excision repair, AP site formation"/>
    <property type="evidence" value="ECO:0007669"/>
    <property type="project" value="InterPro"/>
</dbReference>
<dbReference type="OrthoDB" id="9799921at2"/>
<dbReference type="EMBL" id="NAAC01000018">
    <property type="protein sequence ID" value="RDJ08680.1"/>
    <property type="molecule type" value="Genomic_DNA"/>
</dbReference>
<comment type="caution">
    <text evidence="5">The sequence shown here is derived from an EMBL/GenBank/DDBJ whole genome shotgun (WGS) entry which is preliminary data.</text>
</comment>
<protein>
    <submittedName>
        <fullName evidence="5">Double-stranded uracil-DNA glycosylase</fullName>
    </submittedName>
</protein>
<dbReference type="CDD" id="cd10028">
    <property type="entry name" value="UDG-F2_TDG_MUG"/>
    <property type="match status" value="1"/>
</dbReference>
<keyword evidence="3" id="KW-0234">DNA repair</keyword>
<accession>A0A370KKI5</accession>
<dbReference type="Proteomes" id="UP000254939">
    <property type="component" value="Unassembled WGS sequence"/>
</dbReference>
<organism evidence="5 6">
    <name type="scientific">Rhizobium grahamii</name>
    <dbReference type="NCBI Taxonomy" id="1120045"/>
    <lineage>
        <taxon>Bacteria</taxon>
        <taxon>Pseudomonadati</taxon>
        <taxon>Pseudomonadota</taxon>
        <taxon>Alphaproteobacteria</taxon>
        <taxon>Hyphomicrobiales</taxon>
        <taxon>Rhizobiaceae</taxon>
        <taxon>Rhizobium/Agrobacterium group</taxon>
        <taxon>Rhizobium</taxon>
    </lineage>
</organism>
<keyword evidence="2" id="KW-0378">Hydrolase</keyword>
<evidence type="ECO:0000313" key="5">
    <source>
        <dbReference type="EMBL" id="RDJ08680.1"/>
    </source>
</evidence>
<evidence type="ECO:0000256" key="2">
    <source>
        <dbReference type="ARBA" id="ARBA00022801"/>
    </source>
</evidence>
<dbReference type="PANTHER" id="PTHR12159">
    <property type="entry name" value="G/T AND G/U MISMATCH-SPECIFIC DNA GLYCOSYLASE"/>
    <property type="match status" value="1"/>
</dbReference>
<dbReference type="RefSeq" id="WP_114714303.1">
    <property type="nucleotide sequence ID" value="NZ_KZ857261.1"/>
</dbReference>
<dbReference type="Gene3D" id="3.40.470.10">
    <property type="entry name" value="Uracil-DNA glycosylase-like domain"/>
    <property type="match status" value="1"/>
</dbReference>
<dbReference type="Pfam" id="PF03167">
    <property type="entry name" value="UDG"/>
    <property type="match status" value="1"/>
</dbReference>
<proteinExistence type="predicted"/>
<dbReference type="AlphaFoldDB" id="A0A370KKI5"/>
<dbReference type="InterPro" id="IPR015637">
    <property type="entry name" value="MUG/TDG"/>
</dbReference>
<evidence type="ECO:0000256" key="3">
    <source>
        <dbReference type="ARBA" id="ARBA00023204"/>
    </source>
</evidence>
<evidence type="ECO:0000256" key="1">
    <source>
        <dbReference type="ARBA" id="ARBA00022763"/>
    </source>
</evidence>
<dbReference type="GO" id="GO:0004844">
    <property type="term" value="F:uracil DNA N-glycosylase activity"/>
    <property type="evidence" value="ECO:0007669"/>
    <property type="project" value="TreeGrafter"/>
</dbReference>
<reference evidence="5 6" key="1">
    <citation type="submission" date="2017-03" db="EMBL/GenBank/DDBJ databases">
        <title>Genome analysis of Rhizobial strains effectives or ineffectives for nitrogen fixation isolated from bean seeds.</title>
        <authorList>
            <person name="Peralta H."/>
            <person name="Aguilar-Vera A."/>
            <person name="Mora Y."/>
            <person name="Vargas-Lagunas C."/>
            <person name="Girard L."/>
            <person name="Mora J."/>
        </authorList>
    </citation>
    <scope>NUCLEOTIDE SEQUENCE [LARGE SCALE GENOMIC DNA]</scope>
    <source>
        <strain evidence="5 6">CCGM3</strain>
    </source>
</reference>
<dbReference type="NCBIfam" id="NF007570">
    <property type="entry name" value="PRK10201.1"/>
    <property type="match status" value="1"/>
</dbReference>
<dbReference type="PANTHER" id="PTHR12159:SF9">
    <property type="entry name" value="G_T MISMATCH-SPECIFIC THYMINE DNA GLYCOSYLASE"/>
    <property type="match status" value="1"/>
</dbReference>
<dbReference type="GO" id="GO:0008263">
    <property type="term" value="F:pyrimidine-specific mismatch base pair DNA N-glycosylase activity"/>
    <property type="evidence" value="ECO:0007669"/>
    <property type="project" value="TreeGrafter"/>
</dbReference>
<feature type="domain" description="Uracil-DNA glycosylase-like" evidence="4">
    <location>
        <begin position="27"/>
        <end position="165"/>
    </location>
</feature>
<sequence length="181" mass="19931">MLIEDALDVDAPATEYRGRSDILIVGLRVVFCGLNPAVTAERDGHNFSSPSNRFWRVLHLAGFTPRLLRAEEERELLAYGCGITAAVPRATRSAAELTADDYVTAAPELEAKINRFLPNNLAFLGKAAFAAISGRGDCDWGLQNEVFAGARTWVLPNPSGLNRTFNLERLTGHYRDLRSKL</sequence>